<dbReference type="PANTHER" id="PTHR34710">
    <property type="entry name" value="OS03G0834100 PROTEIN"/>
    <property type="match status" value="1"/>
</dbReference>
<feature type="region of interest" description="Disordered" evidence="1">
    <location>
        <begin position="276"/>
        <end position="337"/>
    </location>
</feature>
<feature type="region of interest" description="Disordered" evidence="1">
    <location>
        <begin position="91"/>
        <end position="127"/>
    </location>
</feature>
<dbReference type="PANTHER" id="PTHR34710:SF20">
    <property type="entry name" value="OS10G0550200 PROTEIN"/>
    <property type="match status" value="1"/>
</dbReference>
<sequence>MEKEQKIEGVDPPVVVLSDDELDSDIDLEPRPGLKMPASSSSSSSFEEDPEVHAKHSRKQTTWIAEEALNKAIIAQCGIFCHSLFTAKKVGPSSASSSTESSSATPPKMAAVHNDDGSSVAAVESSPPTPAAEELFFAETTMYSGQVASIVRGAPRNLSTIHLRIKMLKKQKIEGVDPAVVSVQEADSDSDSASDLEPRSGEEMDYSSSSEEDPDVVAQRHKQQIASVAEEALKHYNYNHQGVEYVLVDFILINDVLIPSGMFTHSMFTATNLVSSSSSSMESSPPTPKTVVIDNNDGSSSSSMERTPPTPKMVIVNNDSGSSSSSSIPIESTPPTPPKTELFFAETALYEGQGMKLTVHSCVIIDPSGPVPPKIGCHYCSTFTKQPFYHPPEEQLEFVPKPSRRICSCTPQLLINIDKHGQPIFDCDSSCKHGFLLERRVGDVFTVVGGNSDCLEERPELERRA</sequence>
<evidence type="ECO:0000313" key="3">
    <source>
        <dbReference type="Proteomes" id="UP001154282"/>
    </source>
</evidence>
<organism evidence="2 3">
    <name type="scientific">Linum tenue</name>
    <dbReference type="NCBI Taxonomy" id="586396"/>
    <lineage>
        <taxon>Eukaryota</taxon>
        <taxon>Viridiplantae</taxon>
        <taxon>Streptophyta</taxon>
        <taxon>Embryophyta</taxon>
        <taxon>Tracheophyta</taxon>
        <taxon>Spermatophyta</taxon>
        <taxon>Magnoliopsida</taxon>
        <taxon>eudicotyledons</taxon>
        <taxon>Gunneridae</taxon>
        <taxon>Pentapetalae</taxon>
        <taxon>rosids</taxon>
        <taxon>fabids</taxon>
        <taxon>Malpighiales</taxon>
        <taxon>Linaceae</taxon>
        <taxon>Linum</taxon>
    </lineage>
</organism>
<feature type="compositionally biased region" description="Low complexity" evidence="1">
    <location>
        <begin position="320"/>
        <end position="331"/>
    </location>
</feature>
<evidence type="ECO:0000256" key="1">
    <source>
        <dbReference type="SAM" id="MobiDB-lite"/>
    </source>
</evidence>
<feature type="compositionally biased region" description="Acidic residues" evidence="1">
    <location>
        <begin position="18"/>
        <end position="27"/>
    </location>
</feature>
<protein>
    <submittedName>
        <fullName evidence="2">Uncharacterized protein</fullName>
    </submittedName>
</protein>
<name>A0AAV0KVW5_9ROSI</name>
<proteinExistence type="predicted"/>
<dbReference type="EMBL" id="CAMGYJ010000005">
    <property type="protein sequence ID" value="CAI0426327.1"/>
    <property type="molecule type" value="Genomic_DNA"/>
</dbReference>
<feature type="compositionally biased region" description="Low complexity" evidence="1">
    <location>
        <begin position="93"/>
        <end position="105"/>
    </location>
</feature>
<feature type="region of interest" description="Disordered" evidence="1">
    <location>
        <begin position="181"/>
        <end position="215"/>
    </location>
</feature>
<reference evidence="2" key="1">
    <citation type="submission" date="2022-08" db="EMBL/GenBank/DDBJ databases">
        <authorList>
            <person name="Gutierrez-Valencia J."/>
        </authorList>
    </citation>
    <scope>NUCLEOTIDE SEQUENCE</scope>
</reference>
<dbReference type="Proteomes" id="UP001154282">
    <property type="component" value="Unassembled WGS sequence"/>
</dbReference>
<comment type="caution">
    <text evidence="2">The sequence shown here is derived from an EMBL/GenBank/DDBJ whole genome shotgun (WGS) entry which is preliminary data.</text>
</comment>
<feature type="compositionally biased region" description="Polar residues" evidence="1">
    <location>
        <begin position="296"/>
        <end position="305"/>
    </location>
</feature>
<dbReference type="AlphaFoldDB" id="A0AAV0KVW5"/>
<feature type="region of interest" description="Disordered" evidence="1">
    <location>
        <begin position="1"/>
        <end position="58"/>
    </location>
</feature>
<accession>A0AAV0KVW5</accession>
<keyword evidence="3" id="KW-1185">Reference proteome</keyword>
<gene>
    <name evidence="2" type="ORF">LITE_LOCUS20743</name>
</gene>
<evidence type="ECO:0000313" key="2">
    <source>
        <dbReference type="EMBL" id="CAI0426327.1"/>
    </source>
</evidence>